<dbReference type="EMBL" id="FN649127">
    <property type="protein sequence ID" value="CBJ28007.1"/>
    <property type="molecule type" value="Genomic_DNA"/>
</dbReference>
<keyword evidence="1" id="KW-0175">Coiled coil</keyword>
<protein>
    <recommendedName>
        <fullName evidence="3">BHLH domain-containing protein</fullName>
    </recommendedName>
</protein>
<evidence type="ECO:0000313" key="4">
    <source>
        <dbReference type="EMBL" id="CBJ28007.1"/>
    </source>
</evidence>
<dbReference type="Gene3D" id="4.10.280.10">
    <property type="entry name" value="Helix-loop-helix DNA-binding domain"/>
    <property type="match status" value="1"/>
</dbReference>
<organism evidence="4 5">
    <name type="scientific">Ectocarpus siliculosus</name>
    <name type="common">Brown alga</name>
    <name type="synonym">Conferva siliculosa</name>
    <dbReference type="NCBI Taxonomy" id="2880"/>
    <lineage>
        <taxon>Eukaryota</taxon>
        <taxon>Sar</taxon>
        <taxon>Stramenopiles</taxon>
        <taxon>Ochrophyta</taxon>
        <taxon>PX clade</taxon>
        <taxon>Phaeophyceae</taxon>
        <taxon>Ectocarpales</taxon>
        <taxon>Ectocarpaceae</taxon>
        <taxon>Ectocarpus</taxon>
    </lineage>
</organism>
<reference evidence="4 5" key="1">
    <citation type="journal article" date="2010" name="Nature">
        <title>The Ectocarpus genome and the independent evolution of multicellularity in brown algae.</title>
        <authorList>
            <person name="Cock J.M."/>
            <person name="Sterck L."/>
            <person name="Rouze P."/>
            <person name="Scornet D."/>
            <person name="Allen A.E."/>
            <person name="Amoutzias G."/>
            <person name="Anthouard V."/>
            <person name="Artiguenave F."/>
            <person name="Aury J.M."/>
            <person name="Badger J.H."/>
            <person name="Beszteri B."/>
            <person name="Billiau K."/>
            <person name="Bonnet E."/>
            <person name="Bothwell J.H."/>
            <person name="Bowler C."/>
            <person name="Boyen C."/>
            <person name="Brownlee C."/>
            <person name="Carrano C.J."/>
            <person name="Charrier B."/>
            <person name="Cho G.Y."/>
            <person name="Coelho S.M."/>
            <person name="Collen J."/>
            <person name="Corre E."/>
            <person name="Da Silva C."/>
            <person name="Delage L."/>
            <person name="Delaroque N."/>
            <person name="Dittami S.M."/>
            <person name="Doulbeau S."/>
            <person name="Elias M."/>
            <person name="Farnham G."/>
            <person name="Gachon C.M."/>
            <person name="Gschloessl B."/>
            <person name="Heesch S."/>
            <person name="Jabbari K."/>
            <person name="Jubin C."/>
            <person name="Kawai H."/>
            <person name="Kimura K."/>
            <person name="Kloareg B."/>
            <person name="Kupper F.C."/>
            <person name="Lang D."/>
            <person name="Le Bail A."/>
            <person name="Leblanc C."/>
            <person name="Lerouge P."/>
            <person name="Lohr M."/>
            <person name="Lopez P.J."/>
            <person name="Martens C."/>
            <person name="Maumus F."/>
            <person name="Michel G."/>
            <person name="Miranda-Saavedra D."/>
            <person name="Morales J."/>
            <person name="Moreau H."/>
            <person name="Motomura T."/>
            <person name="Nagasato C."/>
            <person name="Napoli C.A."/>
            <person name="Nelson D.R."/>
            <person name="Nyvall-Collen P."/>
            <person name="Peters A.F."/>
            <person name="Pommier C."/>
            <person name="Potin P."/>
            <person name="Poulain J."/>
            <person name="Quesneville H."/>
            <person name="Read B."/>
            <person name="Rensing S.A."/>
            <person name="Ritter A."/>
            <person name="Rousvoal S."/>
            <person name="Samanta M."/>
            <person name="Samson G."/>
            <person name="Schroeder D.C."/>
            <person name="Segurens B."/>
            <person name="Strittmatter M."/>
            <person name="Tonon T."/>
            <person name="Tregear J.W."/>
            <person name="Valentin K."/>
            <person name="von Dassow P."/>
            <person name="Yamagishi T."/>
            <person name="Van de Peer Y."/>
            <person name="Wincker P."/>
        </authorList>
    </citation>
    <scope>NUCLEOTIDE SEQUENCE [LARGE SCALE GENOMIC DNA]</scope>
    <source>
        <strain evidence="5">Ec32 / CCAP1310/4</strain>
    </source>
</reference>
<feature type="coiled-coil region" evidence="1">
    <location>
        <begin position="244"/>
        <end position="271"/>
    </location>
</feature>
<evidence type="ECO:0000313" key="5">
    <source>
        <dbReference type="Proteomes" id="UP000002630"/>
    </source>
</evidence>
<dbReference type="CDD" id="cd00083">
    <property type="entry name" value="bHLH_SF"/>
    <property type="match status" value="1"/>
</dbReference>
<sequence>MPFPSHQLGALMAASGGDCGNSGTNNGYRDVAALDATGLGLWGWCFPSPTPIMGAGVEGGAPASAGAGAGARAGGTILAGVPGLGSVGNFQALAATPAATPAAAGPQQYPRPMPRGQQFLEPGDVRPPNAAGAWGGVSGVNNAGGGVSSSEGDVAGLGVDELGAAAAAAHSGGTEQQEGSVGSGGDRGGNSTSSSSSNPSELKRQERNAREQRRSLMTSRQIDKLRKLLQECGIQTKANKSSVLSEVASYTAQLQQQIEQLEEERARWMAETSDVPEVGRQDPNGGTIDCKQVFAHASVALAMATVEGRLIESNLQFEALSGHRNEELKQLTLLSLTAPSELQETFHCPSP</sequence>
<dbReference type="InParanoid" id="D7G8G2"/>
<dbReference type="Proteomes" id="UP000002630">
    <property type="component" value="Linkage Group LG17"/>
</dbReference>
<dbReference type="EMBL" id="FN649742">
    <property type="protein sequence ID" value="CBJ28007.1"/>
    <property type="molecule type" value="Genomic_DNA"/>
</dbReference>
<dbReference type="InterPro" id="IPR011598">
    <property type="entry name" value="bHLH_dom"/>
</dbReference>
<dbReference type="OrthoDB" id="206680at2759"/>
<dbReference type="AlphaFoldDB" id="D7G8G2"/>
<accession>D7G8G2</accession>
<feature type="domain" description="BHLH" evidence="3">
    <location>
        <begin position="202"/>
        <end position="254"/>
    </location>
</feature>
<dbReference type="PROSITE" id="PS50888">
    <property type="entry name" value="BHLH"/>
    <property type="match status" value="1"/>
</dbReference>
<evidence type="ECO:0000256" key="1">
    <source>
        <dbReference type="SAM" id="Coils"/>
    </source>
</evidence>
<dbReference type="SUPFAM" id="SSF47459">
    <property type="entry name" value="HLH, helix-loop-helix DNA-binding domain"/>
    <property type="match status" value="1"/>
</dbReference>
<evidence type="ECO:0000256" key="2">
    <source>
        <dbReference type="SAM" id="MobiDB-lite"/>
    </source>
</evidence>
<dbReference type="SMART" id="SM00353">
    <property type="entry name" value="HLH"/>
    <property type="match status" value="1"/>
</dbReference>
<proteinExistence type="predicted"/>
<gene>
    <name evidence="4" type="ORF">Esi_0089_0043</name>
</gene>
<feature type="region of interest" description="Disordered" evidence="2">
    <location>
        <begin position="101"/>
        <end position="137"/>
    </location>
</feature>
<feature type="compositionally biased region" description="Basic and acidic residues" evidence="2">
    <location>
        <begin position="201"/>
        <end position="214"/>
    </location>
</feature>
<name>D7G8G2_ECTSI</name>
<dbReference type="GO" id="GO:0046983">
    <property type="term" value="F:protein dimerization activity"/>
    <property type="evidence" value="ECO:0007669"/>
    <property type="project" value="InterPro"/>
</dbReference>
<dbReference type="Pfam" id="PF00010">
    <property type="entry name" value="HLH"/>
    <property type="match status" value="1"/>
</dbReference>
<evidence type="ECO:0000259" key="3">
    <source>
        <dbReference type="PROSITE" id="PS50888"/>
    </source>
</evidence>
<dbReference type="InterPro" id="IPR036638">
    <property type="entry name" value="HLH_DNA-bd_sf"/>
</dbReference>
<feature type="region of interest" description="Disordered" evidence="2">
    <location>
        <begin position="166"/>
        <end position="219"/>
    </location>
</feature>
<keyword evidence="5" id="KW-1185">Reference proteome</keyword>
<feature type="compositionally biased region" description="Low complexity" evidence="2">
    <location>
        <begin position="189"/>
        <end position="200"/>
    </location>
</feature>